<comment type="caution">
    <text evidence="1">The sequence shown here is derived from an EMBL/GenBank/DDBJ whole genome shotgun (WGS) entry which is preliminary data.</text>
</comment>
<dbReference type="AlphaFoldDB" id="A0A7J3Z5I5"/>
<dbReference type="SUPFAM" id="SSF47413">
    <property type="entry name" value="lambda repressor-like DNA-binding domains"/>
    <property type="match status" value="1"/>
</dbReference>
<evidence type="ECO:0000313" key="1">
    <source>
        <dbReference type="EMBL" id="HHQ50046.1"/>
    </source>
</evidence>
<protein>
    <recommendedName>
        <fullName evidence="2">Transcriptional regulator</fullName>
    </recommendedName>
</protein>
<dbReference type="InterPro" id="IPR001387">
    <property type="entry name" value="Cro/C1-type_HTH"/>
</dbReference>
<dbReference type="CDD" id="cd00093">
    <property type="entry name" value="HTH_XRE"/>
    <property type="match status" value="1"/>
</dbReference>
<dbReference type="EMBL" id="DRYQ01000020">
    <property type="protein sequence ID" value="HHQ50046.1"/>
    <property type="molecule type" value="Genomic_DNA"/>
</dbReference>
<name>A0A7J3Z5I5_9CREN</name>
<reference evidence="1" key="1">
    <citation type="journal article" date="2020" name="mSystems">
        <title>Genome- and Community-Level Interaction Insights into Carbon Utilization and Element Cycling Functions of Hydrothermarchaeota in Hydrothermal Sediment.</title>
        <authorList>
            <person name="Zhou Z."/>
            <person name="Liu Y."/>
            <person name="Xu W."/>
            <person name="Pan J."/>
            <person name="Luo Z.H."/>
            <person name="Li M."/>
        </authorList>
    </citation>
    <scope>NUCLEOTIDE SEQUENCE [LARGE SCALE GENOMIC DNA]</scope>
    <source>
        <strain evidence="1">SpSt-1105</strain>
    </source>
</reference>
<sequence length="134" mass="15327">MKSVYEIVYRYVLPSIKRRLAEELQILGYTEKEVAKLLKVSQPLISRYNKGERGSAIDIAQFKDLDAQIKQLAREINQNNLSTIQIYSGLHKLAAYFMAKRYGCALHEELDGINPTECSVCPTIFSVETRITRV</sequence>
<dbReference type="InterPro" id="IPR010982">
    <property type="entry name" value="Lambda_DNA-bd_dom_sf"/>
</dbReference>
<dbReference type="PANTHER" id="PTHR40730:SF4">
    <property type="entry name" value="TRANSCRIPTIONAL REGULATOR"/>
    <property type="match status" value="1"/>
</dbReference>
<evidence type="ECO:0008006" key="2">
    <source>
        <dbReference type="Google" id="ProtNLM"/>
    </source>
</evidence>
<gene>
    <name evidence="1" type="ORF">ENM66_01660</name>
</gene>
<dbReference type="PANTHER" id="PTHR40730">
    <property type="entry name" value="TRANSCRIPTIONAL REGULATOR PROTEIN-LIKE PROTEIN"/>
    <property type="match status" value="1"/>
</dbReference>
<organism evidence="1">
    <name type="scientific">Ignisphaera aggregans</name>
    <dbReference type="NCBI Taxonomy" id="334771"/>
    <lineage>
        <taxon>Archaea</taxon>
        <taxon>Thermoproteota</taxon>
        <taxon>Thermoprotei</taxon>
        <taxon>Desulfurococcales</taxon>
        <taxon>Desulfurococcaceae</taxon>
        <taxon>Ignisphaera</taxon>
    </lineage>
</organism>
<proteinExistence type="predicted"/>
<accession>A0A7J3Z5I5</accession>
<dbReference type="GO" id="GO:0003677">
    <property type="term" value="F:DNA binding"/>
    <property type="evidence" value="ECO:0007669"/>
    <property type="project" value="InterPro"/>
</dbReference>